<reference evidence="1" key="1">
    <citation type="journal article" date="2018" name="PLoS Negl. Trop. Dis.">
        <title>Sialome diversity of ticks revealed by RNAseq of single tick salivary glands.</title>
        <authorList>
            <person name="Perner J."/>
            <person name="Kropackova S."/>
            <person name="Kopacek P."/>
            <person name="Ribeiro J.M."/>
        </authorList>
    </citation>
    <scope>NUCLEOTIDE SEQUENCE</scope>
    <source>
        <strain evidence="1">Siblings of single egg batch collected in Ceske Budejovice</strain>
        <tissue evidence="1">Salivary glands</tissue>
    </source>
</reference>
<name>A0A147BBW7_IXORI</name>
<keyword evidence="1" id="KW-0548">Nucleotidyltransferase</keyword>
<evidence type="ECO:0000313" key="1">
    <source>
        <dbReference type="EMBL" id="JAR88263.1"/>
    </source>
</evidence>
<accession>A0A147BBW7</accession>
<protein>
    <submittedName>
        <fullName evidence="1">Putative reverse transcriptase</fullName>
    </submittedName>
</protein>
<sequence length="179" mass="21092">MPALCEITALCHFCVVFLKYLKPLCNNIFSPIYQSILCINSMASLEDIPLKLTFVHFFVMQPRSFRKVVRLTRFTSIFQRLLIGLIIFCLYKNWNNMVLYLSFLIGFLVTCHREETLFVLIMFYQVRSLQLQEYPRGRLVGPLLFLVYINDISKCVTSTRMLLFADDTKLFLHIHSEKD</sequence>
<organism evidence="1">
    <name type="scientific">Ixodes ricinus</name>
    <name type="common">Common tick</name>
    <name type="synonym">Acarus ricinus</name>
    <dbReference type="NCBI Taxonomy" id="34613"/>
    <lineage>
        <taxon>Eukaryota</taxon>
        <taxon>Metazoa</taxon>
        <taxon>Ecdysozoa</taxon>
        <taxon>Arthropoda</taxon>
        <taxon>Chelicerata</taxon>
        <taxon>Arachnida</taxon>
        <taxon>Acari</taxon>
        <taxon>Parasitiformes</taxon>
        <taxon>Ixodida</taxon>
        <taxon>Ixodoidea</taxon>
        <taxon>Ixodidae</taxon>
        <taxon>Ixodinae</taxon>
        <taxon>Ixodes</taxon>
    </lineage>
</organism>
<keyword evidence="1" id="KW-0695">RNA-directed DNA polymerase</keyword>
<dbReference type="EMBL" id="GEGO01007141">
    <property type="protein sequence ID" value="JAR88263.1"/>
    <property type="molecule type" value="Transcribed_RNA"/>
</dbReference>
<dbReference type="AlphaFoldDB" id="A0A147BBW7"/>
<proteinExistence type="predicted"/>
<dbReference type="GO" id="GO:0003964">
    <property type="term" value="F:RNA-directed DNA polymerase activity"/>
    <property type="evidence" value="ECO:0007669"/>
    <property type="project" value="UniProtKB-KW"/>
</dbReference>
<keyword evidence="1" id="KW-0808">Transferase</keyword>